<dbReference type="PROSITE" id="PS50020">
    <property type="entry name" value="WW_DOMAIN_2"/>
    <property type="match status" value="3"/>
</dbReference>
<evidence type="ECO:0000256" key="6">
    <source>
        <dbReference type="ARBA" id="ARBA00022737"/>
    </source>
</evidence>
<proteinExistence type="predicted"/>
<dbReference type="FunFam" id="3.90.1750.10:FF:000079">
    <property type="entry name" value="E3 ubiquitin-protein ligase"/>
    <property type="match status" value="1"/>
</dbReference>
<comment type="subcellular location">
    <subcellularLocation>
        <location evidence="2">Cytoplasm</location>
    </subcellularLocation>
</comment>
<dbReference type="PROSITE" id="PS01159">
    <property type="entry name" value="WW_DOMAIN_1"/>
    <property type="match status" value="2"/>
</dbReference>
<dbReference type="EC" id="2.3.2.26" evidence="8"/>
<dbReference type="PROSITE" id="PS50237">
    <property type="entry name" value="HECT"/>
    <property type="match status" value="1"/>
</dbReference>
<feature type="compositionally biased region" description="Low complexity" evidence="11">
    <location>
        <begin position="154"/>
        <end position="185"/>
    </location>
</feature>
<evidence type="ECO:0000256" key="5">
    <source>
        <dbReference type="ARBA" id="ARBA00022679"/>
    </source>
</evidence>
<feature type="active site" description="Glycyl thioester intermediate" evidence="9 10">
    <location>
        <position position="742"/>
    </location>
</feature>
<evidence type="ECO:0000259" key="14">
    <source>
        <dbReference type="PROSITE" id="PS50237"/>
    </source>
</evidence>
<dbReference type="EMBL" id="KV417489">
    <property type="protein sequence ID" value="KZP31501.1"/>
    <property type="molecule type" value="Genomic_DNA"/>
</dbReference>
<dbReference type="GO" id="GO:0061630">
    <property type="term" value="F:ubiquitin protein ligase activity"/>
    <property type="evidence" value="ECO:0007669"/>
    <property type="project" value="UniProtKB-EC"/>
</dbReference>
<dbReference type="GO" id="GO:0016567">
    <property type="term" value="P:protein ubiquitination"/>
    <property type="evidence" value="ECO:0007669"/>
    <property type="project" value="UniProtKB-UniPathway"/>
</dbReference>
<feature type="region of interest" description="Disordered" evidence="11">
    <location>
        <begin position="265"/>
        <end position="302"/>
    </location>
</feature>
<dbReference type="PROSITE" id="PS50004">
    <property type="entry name" value="C2"/>
    <property type="match status" value="1"/>
</dbReference>
<dbReference type="FunFam" id="3.30.2410.10:FF:000001">
    <property type="entry name" value="E3 ubiquitin-protein ligase NEDD4-like"/>
    <property type="match status" value="1"/>
</dbReference>
<evidence type="ECO:0000259" key="12">
    <source>
        <dbReference type="PROSITE" id="PS50004"/>
    </source>
</evidence>
<evidence type="ECO:0000259" key="13">
    <source>
        <dbReference type="PROSITE" id="PS50020"/>
    </source>
</evidence>
<feature type="domain" description="C2" evidence="12">
    <location>
        <begin position="1"/>
        <end position="110"/>
    </location>
</feature>
<dbReference type="CDD" id="cd00201">
    <property type="entry name" value="WW"/>
    <property type="match status" value="3"/>
</dbReference>
<dbReference type="FunFam" id="3.30.2160.10:FF:000001">
    <property type="entry name" value="E3 ubiquitin-protein ligase NEDD4-like"/>
    <property type="match status" value="1"/>
</dbReference>
<dbReference type="STRING" id="436010.A0A166UAM9"/>
<dbReference type="AlphaFoldDB" id="A0A166UAM9"/>
<dbReference type="UniPathway" id="UPA00143"/>
<dbReference type="GO" id="GO:0005737">
    <property type="term" value="C:cytoplasm"/>
    <property type="evidence" value="ECO:0007669"/>
    <property type="project" value="UniProtKB-SubCell"/>
</dbReference>
<gene>
    <name evidence="15" type="ORF">FIBSPDRAFT_916785</name>
</gene>
<dbReference type="Gene3D" id="3.90.1750.10">
    <property type="entry name" value="Hect, E3 ligase catalytic domains"/>
    <property type="match status" value="1"/>
</dbReference>
<evidence type="ECO:0000256" key="4">
    <source>
        <dbReference type="ARBA" id="ARBA00022490"/>
    </source>
</evidence>
<evidence type="ECO:0000256" key="1">
    <source>
        <dbReference type="ARBA" id="ARBA00000885"/>
    </source>
</evidence>
<dbReference type="InterPro" id="IPR000008">
    <property type="entry name" value="C2_dom"/>
</dbReference>
<accession>A0A166UAM9</accession>
<dbReference type="Gene3D" id="2.20.70.10">
    <property type="match status" value="2"/>
</dbReference>
<feature type="compositionally biased region" description="Basic and acidic residues" evidence="11">
    <location>
        <begin position="721"/>
        <end position="731"/>
    </location>
</feature>
<keyword evidence="4" id="KW-0963">Cytoplasm</keyword>
<evidence type="ECO:0000256" key="3">
    <source>
        <dbReference type="ARBA" id="ARBA00004906"/>
    </source>
</evidence>
<organism evidence="15">
    <name type="scientific">Athelia psychrophila</name>
    <dbReference type="NCBI Taxonomy" id="1759441"/>
    <lineage>
        <taxon>Eukaryota</taxon>
        <taxon>Fungi</taxon>
        <taxon>Dikarya</taxon>
        <taxon>Basidiomycota</taxon>
        <taxon>Agaricomycotina</taxon>
        <taxon>Agaricomycetes</taxon>
        <taxon>Agaricomycetidae</taxon>
        <taxon>Atheliales</taxon>
        <taxon>Atheliaceae</taxon>
        <taxon>Athelia</taxon>
    </lineage>
</organism>
<keyword evidence="5 8" id="KW-0808">Transferase</keyword>
<dbReference type="GO" id="GO:0006511">
    <property type="term" value="P:ubiquitin-dependent protein catabolic process"/>
    <property type="evidence" value="ECO:0007669"/>
    <property type="project" value="InterPro"/>
</dbReference>
<dbReference type="PANTHER" id="PTHR11254">
    <property type="entry name" value="HECT DOMAIN UBIQUITIN-PROTEIN LIGASE"/>
    <property type="match status" value="1"/>
</dbReference>
<dbReference type="InterPro" id="IPR036020">
    <property type="entry name" value="WW_dom_sf"/>
</dbReference>
<dbReference type="Gene3D" id="3.30.2410.10">
    <property type="entry name" value="Hect, E3 ligase catalytic domain"/>
    <property type="match status" value="1"/>
</dbReference>
<dbReference type="InterPro" id="IPR001202">
    <property type="entry name" value="WW_dom"/>
</dbReference>
<feature type="domain" description="WW" evidence="13">
    <location>
        <begin position="352"/>
        <end position="385"/>
    </location>
</feature>
<evidence type="ECO:0000256" key="10">
    <source>
        <dbReference type="PROSITE-ProRule" id="PRU00104"/>
    </source>
</evidence>
<dbReference type="InterPro" id="IPR000569">
    <property type="entry name" value="HECT_dom"/>
</dbReference>
<evidence type="ECO:0000256" key="2">
    <source>
        <dbReference type="ARBA" id="ARBA00004496"/>
    </source>
</evidence>
<feature type="domain" description="WW" evidence="13">
    <location>
        <begin position="303"/>
        <end position="336"/>
    </location>
</feature>
<dbReference type="FunFam" id="2.20.70.10:FF:000017">
    <property type="entry name" value="E3 ubiquitin-protein ligase"/>
    <property type="match status" value="1"/>
</dbReference>
<dbReference type="CDD" id="cd00078">
    <property type="entry name" value="HECTc"/>
    <property type="match status" value="1"/>
</dbReference>
<dbReference type="InterPro" id="IPR035983">
    <property type="entry name" value="Hect_E3_ubiquitin_ligase"/>
</dbReference>
<feature type="region of interest" description="Disordered" evidence="11">
    <location>
        <begin position="154"/>
        <end position="235"/>
    </location>
</feature>
<protein>
    <recommendedName>
        <fullName evidence="8">E3 ubiquitin-protein ligase</fullName>
        <ecNumber evidence="8">2.3.2.26</ecNumber>
    </recommendedName>
</protein>
<dbReference type="SUPFAM" id="SSF51045">
    <property type="entry name" value="WW domain"/>
    <property type="match status" value="3"/>
</dbReference>
<dbReference type="Gene3D" id="3.30.2160.10">
    <property type="entry name" value="Hect, E3 ligase catalytic domain"/>
    <property type="match status" value="1"/>
</dbReference>
<dbReference type="InterPro" id="IPR024928">
    <property type="entry name" value="E3_ub_ligase_SMURF1"/>
</dbReference>
<evidence type="ECO:0000313" key="15">
    <source>
        <dbReference type="EMBL" id="KZP31501.1"/>
    </source>
</evidence>
<dbReference type="SUPFAM" id="SSF56204">
    <property type="entry name" value="Hect, E3 ligase catalytic domain"/>
    <property type="match status" value="1"/>
</dbReference>
<dbReference type="InterPro" id="IPR035892">
    <property type="entry name" value="C2_domain_sf"/>
</dbReference>
<dbReference type="PANTHER" id="PTHR11254:SF440">
    <property type="entry name" value="E3 UBIQUITIN-PROTEIN LIGASE NEDD-4"/>
    <property type="match status" value="1"/>
</dbReference>
<comment type="catalytic activity">
    <reaction evidence="1 8">
        <text>S-ubiquitinyl-[E2 ubiquitin-conjugating enzyme]-L-cysteine + [acceptor protein]-L-lysine = [E2 ubiquitin-conjugating enzyme]-L-cysteine + N(6)-ubiquitinyl-[acceptor protein]-L-lysine.</text>
        <dbReference type="EC" id="2.3.2.26"/>
    </reaction>
</comment>
<comment type="pathway">
    <text evidence="3 8">Protein modification; protein ubiquitination.</text>
</comment>
<dbReference type="SMART" id="SM00119">
    <property type="entry name" value="HECTc"/>
    <property type="match status" value="1"/>
</dbReference>
<feature type="domain" description="WW" evidence="13">
    <location>
        <begin position="244"/>
        <end position="277"/>
    </location>
</feature>
<dbReference type="SUPFAM" id="SSF49562">
    <property type="entry name" value="C2 domain (Calcium/lipid-binding domain, CaLB)"/>
    <property type="match status" value="1"/>
</dbReference>
<dbReference type="InterPro" id="IPR050409">
    <property type="entry name" value="E3_ubiq-protein_ligase"/>
</dbReference>
<keyword evidence="7 8" id="KW-0833">Ubl conjugation pathway</keyword>
<evidence type="ECO:0000256" key="9">
    <source>
        <dbReference type="PIRSR" id="PIRSR001569-1"/>
    </source>
</evidence>
<feature type="compositionally biased region" description="Low complexity" evidence="11">
    <location>
        <begin position="279"/>
        <end position="299"/>
    </location>
</feature>
<dbReference type="Gene3D" id="2.60.40.150">
    <property type="entry name" value="C2 domain"/>
    <property type="match status" value="1"/>
</dbReference>
<dbReference type="Pfam" id="PF00632">
    <property type="entry name" value="HECT"/>
    <property type="match status" value="1"/>
</dbReference>
<dbReference type="SMART" id="SM00456">
    <property type="entry name" value="WW"/>
    <property type="match status" value="3"/>
</dbReference>
<dbReference type="Pfam" id="PF00397">
    <property type="entry name" value="WW"/>
    <property type="match status" value="3"/>
</dbReference>
<sequence length="774" mass="86944">MAEPSTTRISITGANGLAKRYLYSLPDPFAVLTIDDGQSRTTKTAKKTLTPTWNEKFDVVLRRSSILSIQIFDERKFKNKDQGFLGIINMTGGDAIDFALAQEGIIAQDLERSNSKMNVSGKLLFAFEPSPEGATTSSSDVPVAAMAAATLASPPARTTSLHASSSQNHLRSSSSSSNMRPGSSRATLQDAHLAPSGSLNAASSVSRPSTAGGTPSATGQTAARPSTAGPQRSNINVLVDVNGLDMPTGWERRVDDRGRSYYVNRRTRESTWQSPAPNAQRPGAAATPAAAGASANEGPYTDIRLPLGWEERRTPEGRPYFIDHRTRTTTWNDPRRHTPVAPTIPAIPSNLGPLPSGWEMRLTSNSRVYFVDHNTRTTTWDDPRAPTQLDANAPQYKRDYRRKLIYFRAQPQMRVRDGKCELKLRRTRVLEDSFTAVMRMGGEDLKRRLMVKFEGEDGLDYGGVSREWFFLLSHEIFNPSYGLFEYSATDNYTLQINSASAINPDHLSYFTFIGRCLGLAVFHRRFLDAYFISSFYKMILGKKPVLADLENVDLELHKGLTWMLENDITDVLEEDFTVTEDRFGEIVTIELRPGGADFPVTEDNKSEYVDCVVEYRIAKRVEAQFTAFQEGFREVIPQELIDVFDERELELLIGGMSEIDMDDWIKFTDYRGYEKTDQVVEWFWQCIRSWPAERKSRLLQFATGTSRVPVDGFKGLQGSDGPRRFTLDRSGDPSQLPRSHTCFNRIDLPPYRDYETLEKKLIFAIEETEGFGVE</sequence>
<evidence type="ECO:0000256" key="11">
    <source>
        <dbReference type="SAM" id="MobiDB-lite"/>
    </source>
</evidence>
<name>A0A166UAM9_9AGAM</name>
<keyword evidence="6" id="KW-0677">Repeat</keyword>
<dbReference type="Pfam" id="PF00168">
    <property type="entry name" value="C2"/>
    <property type="match status" value="1"/>
</dbReference>
<feature type="domain" description="HECT" evidence="14">
    <location>
        <begin position="441"/>
        <end position="774"/>
    </location>
</feature>
<dbReference type="PIRSF" id="PIRSF001569">
    <property type="entry name" value="E3_ub_ligase_SMURF1"/>
    <property type="match status" value="1"/>
</dbReference>
<reference evidence="15" key="1">
    <citation type="journal article" date="2016" name="Mol. Biol. Evol.">
        <title>Comparative Genomics of Early-Diverging Mushroom-Forming Fungi Provides Insights into the Origins of Lignocellulose Decay Capabilities.</title>
        <authorList>
            <person name="Nagy L.G."/>
            <person name="Riley R."/>
            <person name="Tritt A."/>
            <person name="Adam C."/>
            <person name="Daum C."/>
            <person name="Floudas D."/>
            <person name="Sun H."/>
            <person name="Yadav J.S."/>
            <person name="Pangilinan J."/>
            <person name="Larsson K.H."/>
            <person name="Matsuura K."/>
            <person name="Barry K."/>
            <person name="Labutti K."/>
            <person name="Kuo R."/>
            <person name="Ohm R.A."/>
            <person name="Bhattacharya S.S."/>
            <person name="Shirouzu T."/>
            <person name="Yoshinaga Y."/>
            <person name="Martin F.M."/>
            <person name="Grigoriev I.V."/>
            <person name="Hibbett D.S."/>
        </authorList>
    </citation>
    <scope>NUCLEOTIDE SEQUENCE [LARGE SCALE GENOMIC DNA]</scope>
    <source>
        <strain evidence="15">CBS 109695</strain>
    </source>
</reference>
<evidence type="ECO:0000256" key="7">
    <source>
        <dbReference type="ARBA" id="ARBA00022786"/>
    </source>
</evidence>
<evidence type="ECO:0000256" key="8">
    <source>
        <dbReference type="PIRNR" id="PIRNR001569"/>
    </source>
</evidence>
<dbReference type="SMART" id="SM00239">
    <property type="entry name" value="C2"/>
    <property type="match status" value="1"/>
</dbReference>
<feature type="compositionally biased region" description="Polar residues" evidence="11">
    <location>
        <begin position="197"/>
        <end position="235"/>
    </location>
</feature>
<feature type="region of interest" description="Disordered" evidence="11">
    <location>
        <begin position="717"/>
        <end position="736"/>
    </location>
</feature>
<dbReference type="OrthoDB" id="8068875at2759"/>